<name>A0ABT9I2G4_9GAMM</name>
<protein>
    <recommendedName>
        <fullName evidence="3">beta-N-acetylhexosaminidase</fullName>
        <ecNumber evidence="3">3.2.1.52</ecNumber>
    </recommendedName>
</protein>
<evidence type="ECO:0000256" key="5">
    <source>
        <dbReference type="ARBA" id="ARBA00023295"/>
    </source>
</evidence>
<dbReference type="InterPro" id="IPR036881">
    <property type="entry name" value="Glyco_hydro_3_C_sf"/>
</dbReference>
<feature type="chain" id="PRO_5046352391" description="beta-N-acetylhexosaminidase" evidence="6">
    <location>
        <begin position="31"/>
        <end position="637"/>
    </location>
</feature>
<keyword evidence="5" id="KW-0326">Glycosidase</keyword>
<evidence type="ECO:0000313" key="9">
    <source>
        <dbReference type="Proteomes" id="UP001231109"/>
    </source>
</evidence>
<dbReference type="Proteomes" id="UP001231109">
    <property type="component" value="Unassembled WGS sequence"/>
</dbReference>
<evidence type="ECO:0000313" key="8">
    <source>
        <dbReference type="EMBL" id="MDP5137571.1"/>
    </source>
</evidence>
<organism evidence="8 9">
    <name type="scientific">Rheinheimera baltica</name>
    <dbReference type="NCBI Taxonomy" id="67576"/>
    <lineage>
        <taxon>Bacteria</taxon>
        <taxon>Pseudomonadati</taxon>
        <taxon>Pseudomonadota</taxon>
        <taxon>Gammaproteobacteria</taxon>
        <taxon>Chromatiales</taxon>
        <taxon>Chromatiaceae</taxon>
        <taxon>Rheinheimera</taxon>
    </lineage>
</organism>
<dbReference type="SUPFAM" id="SSF51445">
    <property type="entry name" value="(Trans)glycosidases"/>
    <property type="match status" value="1"/>
</dbReference>
<dbReference type="PANTHER" id="PTHR30480">
    <property type="entry name" value="BETA-HEXOSAMINIDASE-RELATED"/>
    <property type="match status" value="1"/>
</dbReference>
<evidence type="ECO:0000256" key="3">
    <source>
        <dbReference type="ARBA" id="ARBA00012663"/>
    </source>
</evidence>
<sequence>MALSLFRVKMTCIKVLALYSTLLFSVSGVANTMTASVAINKAPSASVKQMLGQKLMLDLRYYCTEAPKQGKCKTPMTQLPAELATLIRDYDIGGVILFAENLDSVEQIIQLNRDLQNAAQSSALKLPLFIGIDQEGGRVARLPRSLATSFSGNMAIGATYAEHGTAFASTVGKALADELLPLGINVNFAPTVDVNVNPLNPVINVRAFGEDAQQVAELGGAMTAAMQQQGMIAALKHFPGHGDTEVDSHLGLPKVEHSAQQIRQVDLYPFAQIIKHNQPGMIMTAHIQYPALDSSTFVSKEGEQMIKPATLSHAILHDVLRKELGYSGVIVTDALDMAGISKFFTQTEAVIQTFAAGADIALMPVKLQQPDELPALAALLEQLTAAVTADKIPQSELSASYQRIVALKQLYPLIPAELTVAEQHKRAHAVLGNASHRASELALAQAAVTQTKPAVGMPFTLEQQKNLLLVMPDNAKATALSAALRHYSKVPFAISVISLQQPDISDAIAKIAAADIVISGFISPMQSLADIGGMDDMTGISNIAAAYQRQKTQFETLLPQIKASNKPHVFISLRAPYDITDYGQFADVVLATYAYNTAEDPSLINAGNATYQALAQVLLGQIRPTGQLPVTVTGADK</sequence>
<evidence type="ECO:0000256" key="2">
    <source>
        <dbReference type="ARBA" id="ARBA00005336"/>
    </source>
</evidence>
<dbReference type="PANTHER" id="PTHR30480:SF13">
    <property type="entry name" value="BETA-HEXOSAMINIDASE"/>
    <property type="match status" value="1"/>
</dbReference>
<keyword evidence="6" id="KW-0732">Signal</keyword>
<evidence type="ECO:0000259" key="7">
    <source>
        <dbReference type="Pfam" id="PF00933"/>
    </source>
</evidence>
<reference evidence="8 9" key="1">
    <citation type="submission" date="2022-11" db="EMBL/GenBank/DDBJ databases">
        <title>Viruses from the air-sea interface of a natural surface slick.</title>
        <authorList>
            <person name="Rahlff J."/>
            <person name="Holmfeldt K."/>
        </authorList>
    </citation>
    <scope>NUCLEOTIDE SEQUENCE [LARGE SCALE GENOMIC DNA]</scope>
    <source>
        <strain evidence="8 9">SMS4</strain>
    </source>
</reference>
<dbReference type="InterPro" id="IPR019800">
    <property type="entry name" value="Glyco_hydro_3_AS"/>
</dbReference>
<comment type="caution">
    <text evidence="8">The sequence shown here is derived from an EMBL/GenBank/DDBJ whole genome shotgun (WGS) entry which is preliminary data.</text>
</comment>
<dbReference type="Pfam" id="PF00933">
    <property type="entry name" value="Glyco_hydro_3"/>
    <property type="match status" value="1"/>
</dbReference>
<evidence type="ECO:0000256" key="4">
    <source>
        <dbReference type="ARBA" id="ARBA00022801"/>
    </source>
</evidence>
<keyword evidence="9" id="KW-1185">Reference proteome</keyword>
<dbReference type="InterPro" id="IPR036962">
    <property type="entry name" value="Glyco_hydro_3_N_sf"/>
</dbReference>
<keyword evidence="4 8" id="KW-0378">Hydrolase</keyword>
<feature type="domain" description="Glycoside hydrolase family 3 N-terminal" evidence="7">
    <location>
        <begin position="78"/>
        <end position="406"/>
    </location>
</feature>
<feature type="signal peptide" evidence="6">
    <location>
        <begin position="1"/>
        <end position="30"/>
    </location>
</feature>
<comment type="similarity">
    <text evidence="2">Belongs to the glycosyl hydrolase 3 family.</text>
</comment>
<dbReference type="InterPro" id="IPR017853">
    <property type="entry name" value="GH"/>
</dbReference>
<gene>
    <name evidence="8" type="ORF">ORJ04_16570</name>
</gene>
<comment type="catalytic activity">
    <reaction evidence="1">
        <text>Hydrolysis of terminal non-reducing N-acetyl-D-hexosamine residues in N-acetyl-beta-D-hexosaminides.</text>
        <dbReference type="EC" id="3.2.1.52"/>
    </reaction>
</comment>
<evidence type="ECO:0000256" key="6">
    <source>
        <dbReference type="SAM" id="SignalP"/>
    </source>
</evidence>
<proteinExistence type="inferred from homology"/>
<dbReference type="InterPro" id="IPR050226">
    <property type="entry name" value="NagZ_Beta-hexosaminidase"/>
</dbReference>
<dbReference type="PROSITE" id="PS00775">
    <property type="entry name" value="GLYCOSYL_HYDROL_F3"/>
    <property type="match status" value="1"/>
</dbReference>
<dbReference type="Gene3D" id="3.20.20.300">
    <property type="entry name" value="Glycoside hydrolase, family 3, N-terminal domain"/>
    <property type="match status" value="1"/>
</dbReference>
<dbReference type="GO" id="GO:0016787">
    <property type="term" value="F:hydrolase activity"/>
    <property type="evidence" value="ECO:0007669"/>
    <property type="project" value="UniProtKB-KW"/>
</dbReference>
<dbReference type="InterPro" id="IPR001764">
    <property type="entry name" value="Glyco_hydro_3_N"/>
</dbReference>
<dbReference type="EMBL" id="JAPJDZ010000055">
    <property type="protein sequence ID" value="MDP5137571.1"/>
    <property type="molecule type" value="Genomic_DNA"/>
</dbReference>
<evidence type="ECO:0000256" key="1">
    <source>
        <dbReference type="ARBA" id="ARBA00001231"/>
    </source>
</evidence>
<dbReference type="Gene3D" id="3.40.50.1700">
    <property type="entry name" value="Glycoside hydrolase family 3 C-terminal domain"/>
    <property type="match status" value="1"/>
</dbReference>
<dbReference type="EC" id="3.2.1.52" evidence="3"/>
<accession>A0ABT9I2G4</accession>